<evidence type="ECO:0000313" key="3">
    <source>
        <dbReference type="Proteomes" id="UP000475862"/>
    </source>
</evidence>
<sequence length="237" mass="28487">NKDKIIIRRLKYLSNDEQKCGVQYKKIITYLIIKGTHIIRFFTNYLSLVEIKYKNVKVGYCNIKFYIHTLRYKLIILLSIYYTKYTPIPISNYSQIVSTRVVKTTNIGENSIFPAGKTSFVSPVALISKSMCISYGFIIMDRCTYTDIWQCCLKIDKSYYLNKIIFHMPLTLFFFFYDYAYLTIIHHEEKRNYIAPHMKYRYWSFYNFPSKCYRFQVNNKSKLLDFLKIVLYYTISI</sequence>
<evidence type="ECO:0000313" key="2">
    <source>
        <dbReference type="EMBL" id="KAE9536500.1"/>
    </source>
</evidence>
<keyword evidence="1" id="KW-1133">Transmembrane helix</keyword>
<name>A0A6G0TRF9_APHGL</name>
<dbReference type="AlphaFoldDB" id="A0A6G0TRF9"/>
<feature type="transmembrane region" description="Helical" evidence="1">
    <location>
        <begin position="164"/>
        <end position="182"/>
    </location>
</feature>
<evidence type="ECO:0000256" key="1">
    <source>
        <dbReference type="SAM" id="Phobius"/>
    </source>
</evidence>
<keyword evidence="1" id="KW-0812">Transmembrane</keyword>
<reference evidence="2 3" key="1">
    <citation type="submission" date="2019-08" db="EMBL/GenBank/DDBJ databases">
        <title>The genome of the soybean aphid Biotype 1, its phylome, world population structure and adaptation to the North American continent.</title>
        <authorList>
            <person name="Giordano R."/>
            <person name="Donthu R.K."/>
            <person name="Hernandez A.G."/>
            <person name="Wright C.L."/>
            <person name="Zimin A.V."/>
        </authorList>
    </citation>
    <scope>NUCLEOTIDE SEQUENCE [LARGE SCALE GENOMIC DNA]</scope>
    <source>
        <tissue evidence="2">Whole aphids</tissue>
    </source>
</reference>
<keyword evidence="3" id="KW-1185">Reference proteome</keyword>
<dbReference type="EMBL" id="VYZN01000023">
    <property type="protein sequence ID" value="KAE9536500.1"/>
    <property type="molecule type" value="Genomic_DNA"/>
</dbReference>
<feature type="non-terminal residue" evidence="2">
    <location>
        <position position="1"/>
    </location>
</feature>
<feature type="non-terminal residue" evidence="2">
    <location>
        <position position="237"/>
    </location>
</feature>
<organism evidence="2 3">
    <name type="scientific">Aphis glycines</name>
    <name type="common">Soybean aphid</name>
    <dbReference type="NCBI Taxonomy" id="307491"/>
    <lineage>
        <taxon>Eukaryota</taxon>
        <taxon>Metazoa</taxon>
        <taxon>Ecdysozoa</taxon>
        <taxon>Arthropoda</taxon>
        <taxon>Hexapoda</taxon>
        <taxon>Insecta</taxon>
        <taxon>Pterygota</taxon>
        <taxon>Neoptera</taxon>
        <taxon>Paraneoptera</taxon>
        <taxon>Hemiptera</taxon>
        <taxon>Sternorrhyncha</taxon>
        <taxon>Aphidomorpha</taxon>
        <taxon>Aphidoidea</taxon>
        <taxon>Aphididae</taxon>
        <taxon>Aphidini</taxon>
        <taxon>Aphis</taxon>
        <taxon>Aphis</taxon>
    </lineage>
</organism>
<comment type="caution">
    <text evidence="2">The sequence shown here is derived from an EMBL/GenBank/DDBJ whole genome shotgun (WGS) entry which is preliminary data.</text>
</comment>
<dbReference type="Proteomes" id="UP000475862">
    <property type="component" value="Unassembled WGS sequence"/>
</dbReference>
<accession>A0A6G0TRF9</accession>
<keyword evidence="1" id="KW-0472">Membrane</keyword>
<gene>
    <name evidence="2" type="ORF">AGLY_007289</name>
</gene>
<proteinExistence type="predicted"/>
<protein>
    <submittedName>
        <fullName evidence="2">Uncharacterized protein</fullName>
    </submittedName>
</protein>